<feature type="compositionally biased region" description="Polar residues" evidence="1">
    <location>
        <begin position="57"/>
        <end position="70"/>
    </location>
</feature>
<reference evidence="4 5" key="1">
    <citation type="submission" date="2024-02" db="EMBL/GenBank/DDBJ databases">
        <title>Discinaceae phylogenomics.</title>
        <authorList>
            <person name="Dirks A.C."/>
            <person name="James T.Y."/>
        </authorList>
    </citation>
    <scope>NUCLEOTIDE SEQUENCE [LARGE SCALE GENOMIC DNA]</scope>
    <source>
        <strain evidence="4 5">ACD0624</strain>
    </source>
</reference>
<feature type="transmembrane region" description="Helical" evidence="2">
    <location>
        <begin position="77"/>
        <end position="95"/>
    </location>
</feature>
<feature type="signal peptide" evidence="3">
    <location>
        <begin position="1"/>
        <end position="23"/>
    </location>
</feature>
<comment type="caution">
    <text evidence="4">The sequence shown here is derived from an EMBL/GenBank/DDBJ whole genome shotgun (WGS) entry which is preliminary data.</text>
</comment>
<organism evidence="4 5">
    <name type="scientific">Discina gigas</name>
    <dbReference type="NCBI Taxonomy" id="1032678"/>
    <lineage>
        <taxon>Eukaryota</taxon>
        <taxon>Fungi</taxon>
        <taxon>Dikarya</taxon>
        <taxon>Ascomycota</taxon>
        <taxon>Pezizomycotina</taxon>
        <taxon>Pezizomycetes</taxon>
        <taxon>Pezizales</taxon>
        <taxon>Discinaceae</taxon>
        <taxon>Discina</taxon>
    </lineage>
</organism>
<evidence type="ECO:0000256" key="2">
    <source>
        <dbReference type="SAM" id="Phobius"/>
    </source>
</evidence>
<evidence type="ECO:0000256" key="3">
    <source>
        <dbReference type="SAM" id="SignalP"/>
    </source>
</evidence>
<keyword evidence="3" id="KW-0732">Signal</keyword>
<feature type="region of interest" description="Disordered" evidence="1">
    <location>
        <begin position="36"/>
        <end position="71"/>
    </location>
</feature>
<feature type="chain" id="PRO_5045713191" evidence="3">
    <location>
        <begin position="24"/>
        <end position="96"/>
    </location>
</feature>
<keyword evidence="2" id="KW-0472">Membrane</keyword>
<dbReference type="EMBL" id="JBBBZM010000125">
    <property type="protein sequence ID" value="KAL0633446.1"/>
    <property type="molecule type" value="Genomic_DNA"/>
</dbReference>
<dbReference type="Proteomes" id="UP001447188">
    <property type="component" value="Unassembled WGS sequence"/>
</dbReference>
<evidence type="ECO:0000256" key="1">
    <source>
        <dbReference type="SAM" id="MobiDB-lite"/>
    </source>
</evidence>
<keyword evidence="5" id="KW-1185">Reference proteome</keyword>
<name>A0ABR3GD10_9PEZI</name>
<proteinExistence type="predicted"/>
<sequence>MKSFTLLTFPFVLAALLATPSYGEYVERRGYDQKFGSLEARDPLPKKRGGGGGSDDPTATDTGASPTATGNFAPANMANMAGVGIMVIVAGAAAMH</sequence>
<keyword evidence="2" id="KW-1133">Transmembrane helix</keyword>
<gene>
    <name evidence="4" type="ORF">Q9L58_007659</name>
</gene>
<accession>A0ABR3GD10</accession>
<keyword evidence="2" id="KW-0812">Transmembrane</keyword>
<evidence type="ECO:0000313" key="5">
    <source>
        <dbReference type="Proteomes" id="UP001447188"/>
    </source>
</evidence>
<evidence type="ECO:0000313" key="4">
    <source>
        <dbReference type="EMBL" id="KAL0633446.1"/>
    </source>
</evidence>
<protein>
    <submittedName>
        <fullName evidence="4">Uncharacterized protein</fullName>
    </submittedName>
</protein>